<reference evidence="7 8" key="1">
    <citation type="submission" date="2020-03" db="EMBL/GenBank/DDBJ databases">
        <title>Metabolic flexibility allows generalist bacteria to become dominant in a frequently disturbed ecosystem.</title>
        <authorList>
            <person name="Chen Y.-J."/>
            <person name="Leung P.M."/>
            <person name="Bay S.K."/>
            <person name="Hugenholtz P."/>
            <person name="Kessler A.J."/>
            <person name="Shelley G."/>
            <person name="Waite D.W."/>
            <person name="Cook P.L."/>
            <person name="Greening C."/>
        </authorList>
    </citation>
    <scope>NUCLEOTIDE SEQUENCE [LARGE SCALE GENOMIC DNA]</scope>
    <source>
        <strain evidence="7">SS_bin_28</strain>
    </source>
</reference>
<comment type="function">
    <text evidence="4">The branched-chain alpha-keto dehydrogenase complex catalyzes the overall conversion of alpha-keto acids to acyl-CoA and CO(2). It contains multiple copies of three enzymatic components: branched-chain alpha-keto acid decarboxylase (E1), lipoamide acyltransferase (E2) and lipoamide dehydrogenase (E3).</text>
</comment>
<evidence type="ECO:0000313" key="8">
    <source>
        <dbReference type="Proteomes" id="UP000547674"/>
    </source>
</evidence>
<keyword evidence="3 4" id="KW-0786">Thiamine pyrophosphate</keyword>
<dbReference type="GO" id="GO:0009083">
    <property type="term" value="P:branched-chain amino acid catabolic process"/>
    <property type="evidence" value="ECO:0007669"/>
    <property type="project" value="TreeGrafter"/>
</dbReference>
<proteinExistence type="inferred from homology"/>
<dbReference type="SUPFAM" id="SSF52518">
    <property type="entry name" value="Thiamin diphosphate-binding fold (THDP-binding)"/>
    <property type="match status" value="1"/>
</dbReference>
<dbReference type="InterPro" id="IPR001017">
    <property type="entry name" value="DH_E1"/>
</dbReference>
<comment type="cofactor">
    <cofactor evidence="1 4">
        <name>thiamine diphosphate</name>
        <dbReference type="ChEBI" id="CHEBI:58937"/>
    </cofactor>
</comment>
<evidence type="ECO:0000256" key="1">
    <source>
        <dbReference type="ARBA" id="ARBA00001964"/>
    </source>
</evidence>
<dbReference type="CDD" id="cd02000">
    <property type="entry name" value="TPP_E1_PDC_ADC_BCADC"/>
    <property type="match status" value="1"/>
</dbReference>
<dbReference type="InterPro" id="IPR050771">
    <property type="entry name" value="Alpha-ketoacid_DH_E1_comp"/>
</dbReference>
<sequence length="361" mass="39670">MAKASTSKKAPQKRSTTKKSQARPSDTLTAEQKLELFRWTLMTRKLEERLTNLYRQNKVVGGLYRSLGQEGETVAAAYALHKDDLVGPLIRNLGALLVRGYPARDIAMQYMARGGGPTQGKDLNVHFGDVHTHGVVPPISMLGDVVPVMVGIALAARMKGEKRVALTYIGDGGTSTGAFYEGMNLAAVWKLPVIVIAENNGYAYSTPTNRQMAVDSMVKKADGLGIFGITIDGNDILAVYDAVHEARERGLRDEGPSLIEVMTYRRKGHAEHDMQKYVPKGEIESWEKNDPIDRYIAELVKTGVATKEQLEAITQEVTTEIESEMEIALASPPPNPSITLESVYFDPPLAEDHLAPYRETS</sequence>
<gene>
    <name evidence="7" type="ORF">HKN21_03770</name>
</gene>
<dbReference type="InterPro" id="IPR029061">
    <property type="entry name" value="THDP-binding"/>
</dbReference>
<organism evidence="7 8">
    <name type="scientific">Eiseniibacteriota bacterium</name>
    <dbReference type="NCBI Taxonomy" id="2212470"/>
    <lineage>
        <taxon>Bacteria</taxon>
        <taxon>Candidatus Eiseniibacteriota</taxon>
    </lineage>
</organism>
<dbReference type="GO" id="GO:0003863">
    <property type="term" value="F:branched-chain 2-oxo acid dehydrogenase activity"/>
    <property type="evidence" value="ECO:0007669"/>
    <property type="project" value="UniProtKB-EC"/>
</dbReference>
<evidence type="ECO:0000256" key="4">
    <source>
        <dbReference type="RuleBase" id="RU365014"/>
    </source>
</evidence>
<evidence type="ECO:0000256" key="5">
    <source>
        <dbReference type="SAM" id="MobiDB-lite"/>
    </source>
</evidence>
<dbReference type="AlphaFoldDB" id="A0A7Y2E5Z7"/>
<accession>A0A7Y2E5Z7</accession>
<dbReference type="Proteomes" id="UP000547674">
    <property type="component" value="Unassembled WGS sequence"/>
</dbReference>
<evidence type="ECO:0000313" key="7">
    <source>
        <dbReference type="EMBL" id="NNF05853.1"/>
    </source>
</evidence>
<comment type="catalytic activity">
    <reaction evidence="4">
        <text>N(6)-[(R)-lipoyl]-L-lysyl-[protein] + 3-methyl-2-oxobutanoate + H(+) = N(6)-[(R)-S(8)-2-methylpropanoyldihydrolipoyl]-L-lysyl-[protein] + CO2</text>
        <dbReference type="Rhea" id="RHEA:13457"/>
        <dbReference type="Rhea" id="RHEA-COMP:10474"/>
        <dbReference type="Rhea" id="RHEA-COMP:10497"/>
        <dbReference type="ChEBI" id="CHEBI:11851"/>
        <dbReference type="ChEBI" id="CHEBI:15378"/>
        <dbReference type="ChEBI" id="CHEBI:16526"/>
        <dbReference type="ChEBI" id="CHEBI:83099"/>
        <dbReference type="ChEBI" id="CHEBI:83142"/>
        <dbReference type="EC" id="1.2.4.4"/>
    </reaction>
</comment>
<name>A0A7Y2E5Z7_UNCEI</name>
<keyword evidence="2 4" id="KW-0560">Oxidoreductase</keyword>
<dbReference type="Gene3D" id="3.40.50.970">
    <property type="match status" value="1"/>
</dbReference>
<dbReference type="EMBL" id="JABDJR010000142">
    <property type="protein sequence ID" value="NNF05853.1"/>
    <property type="molecule type" value="Genomic_DNA"/>
</dbReference>
<dbReference type="EC" id="1.2.4.4" evidence="4"/>
<feature type="domain" description="Dehydrogenase E1 component" evidence="6">
    <location>
        <begin position="42"/>
        <end position="336"/>
    </location>
</feature>
<evidence type="ECO:0000256" key="2">
    <source>
        <dbReference type="ARBA" id="ARBA00023002"/>
    </source>
</evidence>
<dbReference type="PANTHER" id="PTHR43380:SF1">
    <property type="entry name" value="2-OXOISOVALERATE DEHYDROGENASE SUBUNIT ALPHA, MITOCHONDRIAL"/>
    <property type="match status" value="1"/>
</dbReference>
<comment type="caution">
    <text evidence="7">The sequence shown here is derived from an EMBL/GenBank/DDBJ whole genome shotgun (WGS) entry which is preliminary data.</text>
</comment>
<protein>
    <recommendedName>
        <fullName evidence="4">2-oxoisovalerate dehydrogenase subunit alpha</fullName>
        <ecNumber evidence="4">1.2.4.4</ecNumber>
    </recommendedName>
    <alternativeName>
        <fullName evidence="4">Branched-chain alpha-keto acid dehydrogenase E1 component alpha chain</fullName>
    </alternativeName>
</protein>
<comment type="similarity">
    <text evidence="4">Belongs to the BCKDHA family.</text>
</comment>
<feature type="compositionally biased region" description="Basic residues" evidence="5">
    <location>
        <begin position="10"/>
        <end position="21"/>
    </location>
</feature>
<dbReference type="PANTHER" id="PTHR43380">
    <property type="entry name" value="2-OXOISOVALERATE DEHYDROGENASE SUBUNIT ALPHA, MITOCHONDRIAL"/>
    <property type="match status" value="1"/>
</dbReference>
<evidence type="ECO:0000259" key="6">
    <source>
        <dbReference type="Pfam" id="PF00676"/>
    </source>
</evidence>
<evidence type="ECO:0000256" key="3">
    <source>
        <dbReference type="ARBA" id="ARBA00023052"/>
    </source>
</evidence>
<dbReference type="Pfam" id="PF00676">
    <property type="entry name" value="E1_dh"/>
    <property type="match status" value="1"/>
</dbReference>
<feature type="region of interest" description="Disordered" evidence="5">
    <location>
        <begin position="1"/>
        <end position="27"/>
    </location>
</feature>